<feature type="compositionally biased region" description="Polar residues" evidence="1">
    <location>
        <begin position="42"/>
        <end position="60"/>
    </location>
</feature>
<feature type="compositionally biased region" description="Basic and acidic residues" evidence="1">
    <location>
        <begin position="19"/>
        <end position="40"/>
    </location>
</feature>
<evidence type="ECO:0000259" key="2">
    <source>
        <dbReference type="Pfam" id="PF07909"/>
    </source>
</evidence>
<gene>
    <name evidence="3" type="ORF">TVY486_0702150</name>
</gene>
<name>G0TY33_TRYVY</name>
<proteinExistence type="predicted"/>
<dbReference type="AlphaFoldDB" id="G0TY33"/>
<dbReference type="InterPro" id="IPR012457">
    <property type="entry name" value="DUF1663"/>
</dbReference>
<feature type="non-terminal residue" evidence="3">
    <location>
        <position position="432"/>
    </location>
</feature>
<protein>
    <recommendedName>
        <fullName evidence="2">DUF1663 domain-containing protein</fullName>
    </recommendedName>
</protein>
<feature type="region of interest" description="Disordered" evidence="1">
    <location>
        <begin position="1"/>
        <end position="106"/>
    </location>
</feature>
<dbReference type="EMBL" id="HE573023">
    <property type="protein sequence ID" value="CCC48878.1"/>
    <property type="molecule type" value="Genomic_DNA"/>
</dbReference>
<sequence length="432" mass="49537">MHLSRLSTTKLPGVSLRQSEGRSETRSVARSAKDRDDRSYMSRGTSVSHSSPARSQNYSFNRVKKKSVKDSVLQPRHYEGRSGASSVHFHGASDHGSVSRAGSPPRGYPAQSLSFVSLESALNMDDLNHFRRQLYRPQRLPSPPYGGRDMVGHVVSDSIRRQELHTCDASVTDQSIANLIEMEGFARSGVRIEEASAFSIIFQQMLEDRMLHARSYQRRMEAEEKLWTTLQDVQTCIEKEEERRNLIVSKENVDRRKLSMADGNTMSYVISMSEEMDSETWLATTQPLEREQIYLQESTERERIYLSWAVIFHNILANWKVILNYVAAESHCAQKQHGSDTISSGQSPRVVPINTKNQEIFMNELNCQRERIKDEEIYKLIEILEKWDKSEEVIKLSDEKTCNMQWNNLSQQDDTIGMVISSAVSDKDQYNK</sequence>
<evidence type="ECO:0000313" key="3">
    <source>
        <dbReference type="EMBL" id="CCC48878.1"/>
    </source>
</evidence>
<evidence type="ECO:0000256" key="1">
    <source>
        <dbReference type="SAM" id="MobiDB-lite"/>
    </source>
</evidence>
<feature type="domain" description="DUF1663" evidence="2">
    <location>
        <begin position="150"/>
        <end position="408"/>
    </location>
</feature>
<accession>G0TY33</accession>
<feature type="compositionally biased region" description="Polar residues" evidence="1">
    <location>
        <begin position="1"/>
        <end position="10"/>
    </location>
</feature>
<dbReference type="Pfam" id="PF07909">
    <property type="entry name" value="DUF1663"/>
    <property type="match status" value="1"/>
</dbReference>
<reference evidence="3" key="1">
    <citation type="journal article" date="2012" name="Proc. Natl. Acad. Sci. U.S.A.">
        <title>Antigenic diversity is generated by distinct evolutionary mechanisms in African trypanosome species.</title>
        <authorList>
            <person name="Jackson A.P."/>
            <person name="Berry A."/>
            <person name="Aslett M."/>
            <person name="Allison H.C."/>
            <person name="Burton P."/>
            <person name="Vavrova-Anderson J."/>
            <person name="Brown R."/>
            <person name="Browne H."/>
            <person name="Corton N."/>
            <person name="Hauser H."/>
            <person name="Gamble J."/>
            <person name="Gilderthorp R."/>
            <person name="Marcello L."/>
            <person name="McQuillan J."/>
            <person name="Otto T.D."/>
            <person name="Quail M.A."/>
            <person name="Sanders M.J."/>
            <person name="van Tonder A."/>
            <person name="Ginger M.L."/>
            <person name="Field M.C."/>
            <person name="Barry J.D."/>
            <person name="Hertz-Fowler C."/>
            <person name="Berriman M."/>
        </authorList>
    </citation>
    <scope>NUCLEOTIDE SEQUENCE</scope>
    <source>
        <strain evidence="3">Y486</strain>
    </source>
</reference>
<dbReference type="VEuPathDB" id="TriTrypDB:TvY486_0702150"/>
<organism evidence="3">
    <name type="scientific">Trypanosoma vivax (strain Y486)</name>
    <dbReference type="NCBI Taxonomy" id="1055687"/>
    <lineage>
        <taxon>Eukaryota</taxon>
        <taxon>Discoba</taxon>
        <taxon>Euglenozoa</taxon>
        <taxon>Kinetoplastea</taxon>
        <taxon>Metakinetoplastina</taxon>
        <taxon>Trypanosomatida</taxon>
        <taxon>Trypanosomatidae</taxon>
        <taxon>Trypanosoma</taxon>
        <taxon>Duttonella</taxon>
    </lineage>
</organism>